<evidence type="ECO:0000313" key="2">
    <source>
        <dbReference type="EMBL" id="QOR59755.1"/>
    </source>
</evidence>
<dbReference type="GeneID" id="65130367"/>
<dbReference type="EMBL" id="MT774393">
    <property type="protein sequence ID" value="QOR59755.1"/>
    <property type="molecule type" value="Genomic_DNA"/>
</dbReference>
<dbReference type="KEGG" id="vg:65130367"/>
<evidence type="ECO:0000313" key="3">
    <source>
        <dbReference type="Proteomes" id="UP000594097"/>
    </source>
</evidence>
<dbReference type="Proteomes" id="UP000594097">
    <property type="component" value="Segment"/>
</dbReference>
<sequence length="52" mass="6500">MPKINIRNLDSYSNEIHDFNKNKKHKRTNKEYIKEENDDRRNKNRKFSYNKS</sequence>
<feature type="compositionally biased region" description="Basic and acidic residues" evidence="1">
    <location>
        <begin position="29"/>
        <end position="41"/>
    </location>
</feature>
<evidence type="ECO:0000256" key="1">
    <source>
        <dbReference type="SAM" id="MobiDB-lite"/>
    </source>
</evidence>
<dbReference type="RefSeq" id="YP_010111913.1">
    <property type="nucleotide sequence ID" value="NC_055886.1"/>
</dbReference>
<keyword evidence="3" id="KW-1185">Reference proteome</keyword>
<protein>
    <submittedName>
        <fullName evidence="2">Uncharacterized protein</fullName>
    </submittedName>
</protein>
<feature type="compositionally biased region" description="Basic residues" evidence="1">
    <location>
        <begin position="42"/>
        <end position="52"/>
    </location>
</feature>
<accession>A0A7M1RZ89</accession>
<reference evidence="2 3" key="1">
    <citation type="submission" date="2020-07" db="EMBL/GenBank/DDBJ databases">
        <title>Taxonomic proposal: Crassvirales, a new order of highly abundant and diverse bacterial viruses.</title>
        <authorList>
            <person name="Shkoporov A.N."/>
            <person name="Stockdale S.R."/>
            <person name="Guerin E."/>
            <person name="Ross R.P."/>
            <person name="Hill C."/>
        </authorList>
    </citation>
    <scope>NUCLEOTIDE SEQUENCE [LARGE SCALE GENOMIC DNA]</scope>
</reference>
<feature type="region of interest" description="Disordered" evidence="1">
    <location>
        <begin position="17"/>
        <end position="52"/>
    </location>
</feature>
<proteinExistence type="predicted"/>
<name>A0A7M1RZ89_9CAUD</name>
<organism evidence="2 3">
    <name type="scientific">uncultured phage cr127_1</name>
    <dbReference type="NCBI Taxonomy" id="2772077"/>
    <lineage>
        <taxon>Viruses</taxon>
        <taxon>Duplodnaviria</taxon>
        <taxon>Heunggongvirae</taxon>
        <taxon>Uroviricota</taxon>
        <taxon>Caudoviricetes</taxon>
        <taxon>Crassvirales</taxon>
        <taxon>Crevaviridae</taxon>
        <taxon>Doltivirinae</taxon>
        <taxon>Kahucivirus</taxon>
        <taxon>Kahucivirus intestinalis</taxon>
    </lineage>
</organism>